<dbReference type="EMBL" id="JAFKCS010000006">
    <property type="protein sequence ID" value="MBN7819806.1"/>
    <property type="molecule type" value="Genomic_DNA"/>
</dbReference>
<evidence type="ECO:0000313" key="1">
    <source>
        <dbReference type="EMBL" id="MBN7819806.1"/>
    </source>
</evidence>
<organism evidence="1 2">
    <name type="scientific">Bowmanella yangjiangensis</name>
    <dbReference type="NCBI Taxonomy" id="2811230"/>
    <lineage>
        <taxon>Bacteria</taxon>
        <taxon>Pseudomonadati</taxon>
        <taxon>Pseudomonadota</taxon>
        <taxon>Gammaproteobacteria</taxon>
        <taxon>Alteromonadales</taxon>
        <taxon>Alteromonadaceae</taxon>
        <taxon>Bowmanella</taxon>
    </lineage>
</organism>
<accession>A0ABS3CTP9</accession>
<protein>
    <recommendedName>
        <fullName evidence="3">Nuclear transport factor 2 family protein</fullName>
    </recommendedName>
</protein>
<dbReference type="RefSeq" id="WP_206593649.1">
    <property type="nucleotide sequence ID" value="NZ_JAFKCS010000006.1"/>
</dbReference>
<sequence length="196" mass="22003">MKAKHVLFGLFGNEKKCRVSSVFGHMSCLIILILPGKIMAEPIAVAPAPYCGSSDVHYEPEQFAQVLYQIVSGYPGDSRNWKLMRELFAPSAMIKPVFHGQDGHRIVDMTVERFIELNKKLFSDIGFFETETESKVYRVGHSATIISAYESRTSPASAPYSKGINSFQLVNDGYRWCVISVTWDSDKGGHEFMPLQ</sequence>
<name>A0ABS3CTP9_9ALTE</name>
<comment type="caution">
    <text evidence="1">The sequence shown here is derived from an EMBL/GenBank/DDBJ whole genome shotgun (WGS) entry which is preliminary data.</text>
</comment>
<gene>
    <name evidence="1" type="ORF">J0A65_08010</name>
</gene>
<dbReference type="Gene3D" id="3.10.450.50">
    <property type="match status" value="1"/>
</dbReference>
<evidence type="ECO:0000313" key="2">
    <source>
        <dbReference type="Proteomes" id="UP000663992"/>
    </source>
</evidence>
<keyword evidence="2" id="KW-1185">Reference proteome</keyword>
<evidence type="ECO:0008006" key="3">
    <source>
        <dbReference type="Google" id="ProtNLM"/>
    </source>
</evidence>
<proteinExistence type="predicted"/>
<reference evidence="1 2" key="1">
    <citation type="submission" date="2021-03" db="EMBL/GenBank/DDBJ databases">
        <title>novel species isolated from a fishpond in China.</title>
        <authorList>
            <person name="Lu H."/>
            <person name="Cai Z."/>
        </authorList>
    </citation>
    <scope>NUCLEOTIDE SEQUENCE [LARGE SCALE GENOMIC DNA]</scope>
    <source>
        <strain evidence="1 2">Y57</strain>
    </source>
</reference>
<dbReference type="Proteomes" id="UP000663992">
    <property type="component" value="Unassembled WGS sequence"/>
</dbReference>